<organism evidence="1">
    <name type="scientific">Anguilla anguilla</name>
    <name type="common">European freshwater eel</name>
    <name type="synonym">Muraena anguilla</name>
    <dbReference type="NCBI Taxonomy" id="7936"/>
    <lineage>
        <taxon>Eukaryota</taxon>
        <taxon>Metazoa</taxon>
        <taxon>Chordata</taxon>
        <taxon>Craniata</taxon>
        <taxon>Vertebrata</taxon>
        <taxon>Euteleostomi</taxon>
        <taxon>Actinopterygii</taxon>
        <taxon>Neopterygii</taxon>
        <taxon>Teleostei</taxon>
        <taxon>Anguilliformes</taxon>
        <taxon>Anguillidae</taxon>
        <taxon>Anguilla</taxon>
    </lineage>
</organism>
<reference evidence="1" key="1">
    <citation type="submission" date="2014-11" db="EMBL/GenBank/DDBJ databases">
        <authorList>
            <person name="Amaro Gonzalez C."/>
        </authorList>
    </citation>
    <scope>NUCLEOTIDE SEQUENCE</scope>
</reference>
<dbReference type="AlphaFoldDB" id="A0A0E9UF66"/>
<evidence type="ECO:0000313" key="1">
    <source>
        <dbReference type="EMBL" id="JAH63603.1"/>
    </source>
</evidence>
<name>A0A0E9UF66_ANGAN</name>
<proteinExistence type="predicted"/>
<dbReference type="EMBL" id="GBXM01044974">
    <property type="protein sequence ID" value="JAH63603.1"/>
    <property type="molecule type" value="Transcribed_RNA"/>
</dbReference>
<reference evidence="1" key="2">
    <citation type="journal article" date="2015" name="Fish Shellfish Immunol.">
        <title>Early steps in the European eel (Anguilla anguilla)-Vibrio vulnificus interaction in the gills: Role of the RtxA13 toxin.</title>
        <authorList>
            <person name="Callol A."/>
            <person name="Pajuelo D."/>
            <person name="Ebbesson L."/>
            <person name="Teles M."/>
            <person name="MacKenzie S."/>
            <person name="Amaro C."/>
        </authorList>
    </citation>
    <scope>NUCLEOTIDE SEQUENCE</scope>
</reference>
<protein>
    <submittedName>
        <fullName evidence="1">Uncharacterized protein</fullName>
    </submittedName>
</protein>
<sequence>MLDFIGVLYSHRVLDESRKVGVACIAIYPYLFPGEIDILTALFISHRLL</sequence>
<accession>A0A0E9UF66</accession>